<evidence type="ECO:0000256" key="1">
    <source>
        <dbReference type="SAM" id="SignalP"/>
    </source>
</evidence>
<protein>
    <submittedName>
        <fullName evidence="3">Esterase</fullName>
    </submittedName>
</protein>
<feature type="domain" description="Alpha-L-rhamnosidase six-hairpin glycosidase" evidence="2">
    <location>
        <begin position="252"/>
        <end position="360"/>
    </location>
</feature>
<dbReference type="RefSeq" id="WP_155465863.1">
    <property type="nucleotide sequence ID" value="NZ_WNKY01000027.1"/>
</dbReference>
<name>A0A6L6PLR9_9BURK</name>
<keyword evidence="4" id="KW-1185">Reference proteome</keyword>
<dbReference type="InterPro" id="IPR029058">
    <property type="entry name" value="AB_hydrolase_fold"/>
</dbReference>
<organism evidence="3 4">
    <name type="scientific">Duganella radicis</name>
    <dbReference type="NCBI Taxonomy" id="551988"/>
    <lineage>
        <taxon>Bacteria</taxon>
        <taxon>Pseudomonadati</taxon>
        <taxon>Pseudomonadota</taxon>
        <taxon>Betaproteobacteria</taxon>
        <taxon>Burkholderiales</taxon>
        <taxon>Oxalobacteraceae</taxon>
        <taxon>Telluria group</taxon>
        <taxon>Duganella</taxon>
    </lineage>
</organism>
<sequence>MKQFTPLCAALALAFAAPQAHAASGSATAVYPTWDGKQDTVRYATPDAGATLRSYTQSTTMRVREGGKQEISYTESPALPTVRSGNLAFDALFALAGNEMNQDSVSEIRDGSYNGGNAIPCECFETGELWHYVWTRDLSYAASLGLGMLDPQRTRNSLEFKLAGYRDGMSAGLHAIGDGYQIVQDTGSGGSWPVSTDRVTWAFGADEALKALPPSERAAFAKKALHALTNTLENDRIAVWDAADGLYNGEESFLDWRDQTYAAWMPNELSYMATSKALSTNAAHYKALTLAARLAKELGDARLAARYADWAVQLKAAINKRFWQADSGMYSSVTAGHFDGAAMYKYDWLGQALAIVTGIADARQAQSILAHYPHGPLGAPVIWPQQSNTAVYHNRAMWPFVTAYGLKAAAIGGNVAVADAAYATLMRGAATNLSNMENLEWLSGQPMLDDGKLSGPVVNSRRQLWSVGGYLGMVVGSVFGVQTTNDGMTLKPFITARLRRETFAGSDVITLNNLGVRGKRLQVRVLLPVAVKGDGYYAVDGITLNGKPVNASLAWDALGEDNAIEIRLGKLLPGQQVKRSVSARPLVQDAAVYAPPEPRIAKLERGTYGYPTLHITPGGGADADGARASGAHGAAAGPDGAGAAGVVYNVYRNGQLVGARVSAATWADRRVGAAANLCYAVEAVYAKSGNRSHHSMPVCLNAGEDINVARVDFGASPADVFTQQIKIERAGNHAVQIKYRNTAHQINLGVSGGVKWAALKDSSGNIVANGVVQLPHSPADEGAKYSTPLRARLAAGSYTLQLNDFYNMSYMKNNATYSDAGGVKGPSNKFDIHGVRVMPIPDSDAPTKAVATGTLRIIDSFASPQLNNSRKLRIYLPPGYDNNPRQRYPVLYMHDGQNLFDPKTAAFGTAWEIGTNMDKLIAAGVIEPAIVVGIDNTPERIAEYTPCCDKEHGGGKIDAYAAFIVDTVKPWADANLRTLPDREHTAIMGSSLGGIASVYIAQKYPQVFSRAGGVSSSFWWNDQTFIKNVPARQPVKFYIDAGTDGDGISDTRKMRDAMLAQGYQLGQDLYYYEAEGGSHNEKSWSARVHLPLTWFFRK</sequence>
<dbReference type="InterPro" id="IPR012341">
    <property type="entry name" value="6hp_glycosidase-like_sf"/>
</dbReference>
<dbReference type="OrthoDB" id="49490at2"/>
<dbReference type="SUPFAM" id="SSF53474">
    <property type="entry name" value="alpha/beta-Hydrolases"/>
    <property type="match status" value="1"/>
</dbReference>
<dbReference type="AlphaFoldDB" id="A0A6L6PLR9"/>
<reference evidence="3 4" key="1">
    <citation type="submission" date="2019-11" db="EMBL/GenBank/DDBJ databases">
        <title>Type strains purchased from KCTC, JCM and DSMZ.</title>
        <authorList>
            <person name="Lu H."/>
        </authorList>
    </citation>
    <scope>NUCLEOTIDE SEQUENCE [LARGE SCALE GENOMIC DNA]</scope>
    <source>
        <strain evidence="3 4">KCTC 22382</strain>
    </source>
</reference>
<evidence type="ECO:0000313" key="3">
    <source>
        <dbReference type="EMBL" id="MTV40038.1"/>
    </source>
</evidence>
<dbReference type="InterPro" id="IPR000801">
    <property type="entry name" value="Esterase-like"/>
</dbReference>
<keyword evidence="1" id="KW-0732">Signal</keyword>
<feature type="chain" id="PRO_5026756342" evidence="1">
    <location>
        <begin position="23"/>
        <end position="1098"/>
    </location>
</feature>
<dbReference type="EMBL" id="WNKY01000027">
    <property type="protein sequence ID" value="MTV40038.1"/>
    <property type="molecule type" value="Genomic_DNA"/>
</dbReference>
<dbReference type="Pfam" id="PF00756">
    <property type="entry name" value="Esterase"/>
    <property type="match status" value="1"/>
</dbReference>
<comment type="caution">
    <text evidence="3">The sequence shown here is derived from an EMBL/GenBank/DDBJ whole genome shotgun (WGS) entry which is preliminary data.</text>
</comment>
<dbReference type="Proteomes" id="UP000475582">
    <property type="component" value="Unassembled WGS sequence"/>
</dbReference>
<dbReference type="Pfam" id="PF17389">
    <property type="entry name" value="Bac_rhamnosid6H"/>
    <property type="match status" value="1"/>
</dbReference>
<proteinExistence type="predicted"/>
<dbReference type="InterPro" id="IPR008928">
    <property type="entry name" value="6-hairpin_glycosidase_sf"/>
</dbReference>
<dbReference type="SUPFAM" id="SSF48208">
    <property type="entry name" value="Six-hairpin glycosidases"/>
    <property type="match status" value="1"/>
</dbReference>
<dbReference type="PANTHER" id="PTHR48098:SF6">
    <property type="entry name" value="FERRI-BACILLIBACTIN ESTERASE BESA"/>
    <property type="match status" value="1"/>
</dbReference>
<dbReference type="Gene3D" id="1.50.10.10">
    <property type="match status" value="1"/>
</dbReference>
<gene>
    <name evidence="3" type="ORF">GM676_20945</name>
</gene>
<dbReference type="InterPro" id="IPR050583">
    <property type="entry name" value="Mycobacterial_A85_antigen"/>
</dbReference>
<dbReference type="Gene3D" id="3.40.50.1820">
    <property type="entry name" value="alpha/beta hydrolase"/>
    <property type="match status" value="1"/>
</dbReference>
<dbReference type="PANTHER" id="PTHR48098">
    <property type="entry name" value="ENTEROCHELIN ESTERASE-RELATED"/>
    <property type="match status" value="1"/>
</dbReference>
<dbReference type="GO" id="GO:0005975">
    <property type="term" value="P:carbohydrate metabolic process"/>
    <property type="evidence" value="ECO:0007669"/>
    <property type="project" value="InterPro"/>
</dbReference>
<feature type="signal peptide" evidence="1">
    <location>
        <begin position="1"/>
        <end position="22"/>
    </location>
</feature>
<evidence type="ECO:0000259" key="2">
    <source>
        <dbReference type="Pfam" id="PF17389"/>
    </source>
</evidence>
<accession>A0A6L6PLR9</accession>
<evidence type="ECO:0000313" key="4">
    <source>
        <dbReference type="Proteomes" id="UP000475582"/>
    </source>
</evidence>
<dbReference type="InterPro" id="IPR035396">
    <property type="entry name" value="Bac_rhamnosid6H"/>
</dbReference>